<dbReference type="AlphaFoldDB" id="T0KKS6"/>
<dbReference type="SUPFAM" id="SSF46689">
    <property type="entry name" value="Homeodomain-like"/>
    <property type="match status" value="1"/>
</dbReference>
<dbReference type="PANTHER" id="PTHR30055:SF146">
    <property type="entry name" value="HTH-TYPE TRANSCRIPTIONAL DUAL REGULATOR CECR"/>
    <property type="match status" value="1"/>
</dbReference>
<feature type="domain" description="HTH tetR-type" evidence="5">
    <location>
        <begin position="7"/>
        <end position="67"/>
    </location>
</feature>
<sequence>MKRPSSEERRATILKAAAEAFFEHGYEATSIDAIIERIGGSKRSIYNEFGNKEGLFTALVTESADEALTALAVEEMVGRNIEDTLLEFGRRLLSIYMSKNLVGVYRTIVTATSRFPDLASAFYQKGPERSATRLAEVLEEARSRGEIDIDDCQMAANHFVGMLRSNLHLQVVLGLREPPCKKEADTIVRSAVDILLDGVRLNGGNTNDDVHR</sequence>
<dbReference type="Gene3D" id="1.10.357.10">
    <property type="entry name" value="Tetracycline Repressor, domain 2"/>
    <property type="match status" value="1"/>
</dbReference>
<dbReference type="PANTHER" id="PTHR30055">
    <property type="entry name" value="HTH-TYPE TRANSCRIPTIONAL REGULATOR RUTR"/>
    <property type="match status" value="1"/>
</dbReference>
<dbReference type="Pfam" id="PF00440">
    <property type="entry name" value="TetR_N"/>
    <property type="match status" value="1"/>
</dbReference>
<dbReference type="OrthoDB" id="9816431at2"/>
<dbReference type="EMBL" id="AUWY01000023">
    <property type="protein sequence ID" value="EQB33933.1"/>
    <property type="molecule type" value="Genomic_DNA"/>
</dbReference>
<dbReference type="InterPro" id="IPR050109">
    <property type="entry name" value="HTH-type_TetR-like_transc_reg"/>
</dbReference>
<dbReference type="InterPro" id="IPR039536">
    <property type="entry name" value="TetR_C_Proteobacteria"/>
</dbReference>
<dbReference type="GO" id="GO:0000976">
    <property type="term" value="F:transcription cis-regulatory region binding"/>
    <property type="evidence" value="ECO:0007669"/>
    <property type="project" value="TreeGrafter"/>
</dbReference>
<keyword evidence="1" id="KW-0805">Transcription regulation</keyword>
<proteinExistence type="predicted"/>
<dbReference type="PRINTS" id="PR00455">
    <property type="entry name" value="HTHTETR"/>
</dbReference>
<evidence type="ECO:0000259" key="5">
    <source>
        <dbReference type="PROSITE" id="PS50977"/>
    </source>
</evidence>
<keyword evidence="3" id="KW-0804">Transcription</keyword>
<dbReference type="SUPFAM" id="SSF48498">
    <property type="entry name" value="Tetracyclin repressor-like, C-terminal domain"/>
    <property type="match status" value="1"/>
</dbReference>
<dbReference type="InterPro" id="IPR009057">
    <property type="entry name" value="Homeodomain-like_sf"/>
</dbReference>
<gene>
    <name evidence="6" type="ORF">M529_02665</name>
</gene>
<dbReference type="GO" id="GO:0003700">
    <property type="term" value="F:DNA-binding transcription factor activity"/>
    <property type="evidence" value="ECO:0007669"/>
    <property type="project" value="TreeGrafter"/>
</dbReference>
<reference evidence="6 7" key="1">
    <citation type="journal article" date="2013" name="Genome Announc.">
        <title>Draft Genome Sequence of Sphingobium ummariense Strain RL-3, a Hexachlorocyclohexane-Degrading Bacterium.</title>
        <authorList>
            <person name="Kohli P."/>
            <person name="Dua A."/>
            <person name="Sangwan N."/>
            <person name="Oldach P."/>
            <person name="Khurana J.P."/>
            <person name="Lal R."/>
        </authorList>
    </citation>
    <scope>NUCLEOTIDE SEQUENCE [LARGE SCALE GENOMIC DNA]</scope>
    <source>
        <strain evidence="6 7">RL-3</strain>
    </source>
</reference>
<evidence type="ECO:0000313" key="6">
    <source>
        <dbReference type="EMBL" id="EQB33933.1"/>
    </source>
</evidence>
<organism evidence="6 7">
    <name type="scientific">Sphingobium ummariense RL-3</name>
    <dbReference type="NCBI Taxonomy" id="1346791"/>
    <lineage>
        <taxon>Bacteria</taxon>
        <taxon>Pseudomonadati</taxon>
        <taxon>Pseudomonadota</taxon>
        <taxon>Alphaproteobacteria</taxon>
        <taxon>Sphingomonadales</taxon>
        <taxon>Sphingomonadaceae</taxon>
        <taxon>Sphingobium</taxon>
    </lineage>
</organism>
<dbReference type="RefSeq" id="WP_021316560.1">
    <property type="nucleotide sequence ID" value="NZ_AUWY01000023.1"/>
</dbReference>
<dbReference type="eggNOG" id="COG1309">
    <property type="taxonomic scope" value="Bacteria"/>
</dbReference>
<accession>T0KKS6</accession>
<dbReference type="InterPro" id="IPR001647">
    <property type="entry name" value="HTH_TetR"/>
</dbReference>
<feature type="DNA-binding region" description="H-T-H motif" evidence="4">
    <location>
        <begin position="30"/>
        <end position="49"/>
    </location>
</feature>
<comment type="caution">
    <text evidence="6">The sequence shown here is derived from an EMBL/GenBank/DDBJ whole genome shotgun (WGS) entry which is preliminary data.</text>
</comment>
<dbReference type="Gene3D" id="1.10.10.60">
    <property type="entry name" value="Homeodomain-like"/>
    <property type="match status" value="1"/>
</dbReference>
<dbReference type="PROSITE" id="PS50977">
    <property type="entry name" value="HTH_TETR_2"/>
    <property type="match status" value="1"/>
</dbReference>
<evidence type="ECO:0000256" key="3">
    <source>
        <dbReference type="ARBA" id="ARBA00023163"/>
    </source>
</evidence>
<evidence type="ECO:0000256" key="1">
    <source>
        <dbReference type="ARBA" id="ARBA00023015"/>
    </source>
</evidence>
<evidence type="ECO:0000256" key="4">
    <source>
        <dbReference type="PROSITE-ProRule" id="PRU00335"/>
    </source>
</evidence>
<dbReference type="InterPro" id="IPR036271">
    <property type="entry name" value="Tet_transcr_reg_TetR-rel_C_sf"/>
</dbReference>
<dbReference type="Pfam" id="PF14246">
    <property type="entry name" value="TetR_C_7"/>
    <property type="match status" value="1"/>
</dbReference>
<keyword evidence="2 4" id="KW-0238">DNA-binding</keyword>
<dbReference type="Proteomes" id="UP000015523">
    <property type="component" value="Unassembled WGS sequence"/>
</dbReference>
<name>T0KKS6_9SPHN</name>
<evidence type="ECO:0000313" key="7">
    <source>
        <dbReference type="Proteomes" id="UP000015523"/>
    </source>
</evidence>
<keyword evidence="7" id="KW-1185">Reference proteome</keyword>
<dbReference type="FunFam" id="1.10.10.60:FF:000141">
    <property type="entry name" value="TetR family transcriptional regulator"/>
    <property type="match status" value="1"/>
</dbReference>
<evidence type="ECO:0000256" key="2">
    <source>
        <dbReference type="ARBA" id="ARBA00023125"/>
    </source>
</evidence>
<protein>
    <recommendedName>
        <fullName evidence="5">HTH tetR-type domain-containing protein</fullName>
    </recommendedName>
</protein>